<sequence>MVLKRPQICELIQFRSWTGVMFWIMEVGKHPWNVLTQEYLMPFREQGKRAPLNNAEVKQYLVNHADELARDIKRRTKEIEDGILAVEGDVSGWGTKEHYRHFIVEALAADVYAASRPPLKTKHYLSKKDWARDDNKRTMEIMKSWETDQWDSDDSDVPFTNPDDVPL</sequence>
<organism evidence="2 3">
    <name type="scientific">Remersonia thermophila</name>
    <dbReference type="NCBI Taxonomy" id="72144"/>
    <lineage>
        <taxon>Eukaryota</taxon>
        <taxon>Fungi</taxon>
        <taxon>Dikarya</taxon>
        <taxon>Ascomycota</taxon>
        <taxon>Pezizomycotina</taxon>
        <taxon>Sordariomycetes</taxon>
        <taxon>Sordariomycetidae</taxon>
        <taxon>Sordariales</taxon>
        <taxon>Sordariales incertae sedis</taxon>
        <taxon>Remersonia</taxon>
    </lineage>
</organism>
<keyword evidence="3" id="KW-1185">Reference proteome</keyword>
<gene>
    <name evidence="2" type="ORF">VTJ83DRAFT_2452</name>
</gene>
<name>A0ABR4DIS8_9PEZI</name>
<dbReference type="EMBL" id="JAZGUE010000002">
    <property type="protein sequence ID" value="KAL2270268.1"/>
    <property type="molecule type" value="Genomic_DNA"/>
</dbReference>
<proteinExistence type="predicted"/>
<accession>A0ABR4DIS8</accession>
<evidence type="ECO:0000313" key="3">
    <source>
        <dbReference type="Proteomes" id="UP001600064"/>
    </source>
</evidence>
<comment type="caution">
    <text evidence="2">The sequence shown here is derived from an EMBL/GenBank/DDBJ whole genome shotgun (WGS) entry which is preliminary data.</text>
</comment>
<evidence type="ECO:0000256" key="1">
    <source>
        <dbReference type="SAM" id="MobiDB-lite"/>
    </source>
</evidence>
<dbReference type="Proteomes" id="UP001600064">
    <property type="component" value="Unassembled WGS sequence"/>
</dbReference>
<protein>
    <submittedName>
        <fullName evidence="2">Uncharacterized protein</fullName>
    </submittedName>
</protein>
<evidence type="ECO:0000313" key="2">
    <source>
        <dbReference type="EMBL" id="KAL2270268.1"/>
    </source>
</evidence>
<dbReference type="RefSeq" id="XP_070868992.1">
    <property type="nucleotide sequence ID" value="XM_071008724.1"/>
</dbReference>
<reference evidence="2 3" key="1">
    <citation type="journal article" date="2024" name="Commun. Biol.">
        <title>Comparative genomic analysis of thermophilic fungi reveals convergent evolutionary adaptations and gene losses.</title>
        <authorList>
            <person name="Steindorff A.S."/>
            <person name="Aguilar-Pontes M.V."/>
            <person name="Robinson A.J."/>
            <person name="Andreopoulos B."/>
            <person name="LaButti K."/>
            <person name="Kuo A."/>
            <person name="Mondo S."/>
            <person name="Riley R."/>
            <person name="Otillar R."/>
            <person name="Haridas S."/>
            <person name="Lipzen A."/>
            <person name="Grimwood J."/>
            <person name="Schmutz J."/>
            <person name="Clum A."/>
            <person name="Reid I.D."/>
            <person name="Moisan M.C."/>
            <person name="Butler G."/>
            <person name="Nguyen T.T.M."/>
            <person name="Dewar K."/>
            <person name="Conant G."/>
            <person name="Drula E."/>
            <person name="Henrissat B."/>
            <person name="Hansel C."/>
            <person name="Singer S."/>
            <person name="Hutchinson M.I."/>
            <person name="de Vries R.P."/>
            <person name="Natvig D.O."/>
            <person name="Powell A.J."/>
            <person name="Tsang A."/>
            <person name="Grigoriev I.V."/>
        </authorList>
    </citation>
    <scope>NUCLEOTIDE SEQUENCE [LARGE SCALE GENOMIC DNA]</scope>
    <source>
        <strain evidence="2 3">ATCC 22073</strain>
    </source>
</reference>
<dbReference type="GeneID" id="98123368"/>
<feature type="region of interest" description="Disordered" evidence="1">
    <location>
        <begin position="147"/>
        <end position="167"/>
    </location>
</feature>